<evidence type="ECO:0000256" key="4">
    <source>
        <dbReference type="ARBA" id="ARBA00023239"/>
    </source>
</evidence>
<keyword evidence="7" id="KW-1185">Reference proteome</keyword>
<accession>A0A1U7IZF0</accession>
<dbReference type="SUPFAM" id="SSF51316">
    <property type="entry name" value="Mss4-like"/>
    <property type="match status" value="1"/>
</dbReference>
<dbReference type="AlphaFoldDB" id="A0A1U7IZF0"/>
<keyword evidence="3" id="KW-0862">Zinc</keyword>
<dbReference type="RefSeq" id="WP_073610724.1">
    <property type="nucleotide sequence ID" value="NZ_MRCG01000023.1"/>
</dbReference>
<dbReference type="Pfam" id="PF04828">
    <property type="entry name" value="GFA"/>
    <property type="match status" value="1"/>
</dbReference>
<keyword evidence="4" id="KW-0456">Lyase</keyword>
<organism evidence="6 7">
    <name type="scientific">Phormidium tenue NIES-30</name>
    <dbReference type="NCBI Taxonomy" id="549789"/>
    <lineage>
        <taxon>Bacteria</taxon>
        <taxon>Bacillati</taxon>
        <taxon>Cyanobacteriota</taxon>
        <taxon>Cyanophyceae</taxon>
        <taxon>Oscillatoriophycideae</taxon>
        <taxon>Oscillatoriales</taxon>
        <taxon>Oscillatoriaceae</taxon>
        <taxon>Phormidium</taxon>
    </lineage>
</organism>
<dbReference type="Gene3D" id="3.90.1590.10">
    <property type="entry name" value="glutathione-dependent formaldehyde- activating enzyme (gfa)"/>
    <property type="match status" value="1"/>
</dbReference>
<name>A0A1U7IZF0_9CYAN</name>
<dbReference type="PROSITE" id="PS51891">
    <property type="entry name" value="CENP_V_GFA"/>
    <property type="match status" value="1"/>
</dbReference>
<dbReference type="PANTHER" id="PTHR33337:SF40">
    <property type="entry name" value="CENP-V_GFA DOMAIN-CONTAINING PROTEIN-RELATED"/>
    <property type="match status" value="1"/>
</dbReference>
<proteinExistence type="inferred from homology"/>
<dbReference type="Proteomes" id="UP000185557">
    <property type="component" value="Unassembled WGS sequence"/>
</dbReference>
<dbReference type="InterPro" id="IPR011057">
    <property type="entry name" value="Mss4-like_sf"/>
</dbReference>
<comment type="similarity">
    <text evidence="1">Belongs to the Gfa family.</text>
</comment>
<evidence type="ECO:0000259" key="5">
    <source>
        <dbReference type="PROSITE" id="PS51891"/>
    </source>
</evidence>
<feature type="domain" description="CENP-V/GFA" evidence="5">
    <location>
        <begin position="4"/>
        <end position="99"/>
    </location>
</feature>
<dbReference type="EMBL" id="MRCG01000023">
    <property type="protein sequence ID" value="OKH44423.1"/>
    <property type="molecule type" value="Genomic_DNA"/>
</dbReference>
<evidence type="ECO:0000313" key="6">
    <source>
        <dbReference type="EMBL" id="OKH44423.1"/>
    </source>
</evidence>
<evidence type="ECO:0000256" key="2">
    <source>
        <dbReference type="ARBA" id="ARBA00022723"/>
    </source>
</evidence>
<dbReference type="GO" id="GO:0046872">
    <property type="term" value="F:metal ion binding"/>
    <property type="evidence" value="ECO:0007669"/>
    <property type="project" value="UniProtKB-KW"/>
</dbReference>
<dbReference type="OrthoDB" id="530006at2"/>
<keyword evidence="2" id="KW-0479">Metal-binding</keyword>
<sequence>MEQFHGGCLCGNVRIVATGRPYRVGLCHCLDCRKHHGALFHASAIFPQDAVAIAGETRDYEGRFFCPRCGSSVFARTADEIEVYLGSLDAPNQLVPTYENWIIRREAWLPPFSLTKQYECDRDPTSRFEE</sequence>
<evidence type="ECO:0000256" key="1">
    <source>
        <dbReference type="ARBA" id="ARBA00005495"/>
    </source>
</evidence>
<evidence type="ECO:0000313" key="7">
    <source>
        <dbReference type="Proteomes" id="UP000185557"/>
    </source>
</evidence>
<evidence type="ECO:0000256" key="3">
    <source>
        <dbReference type="ARBA" id="ARBA00022833"/>
    </source>
</evidence>
<comment type="caution">
    <text evidence="6">The sequence shown here is derived from an EMBL/GenBank/DDBJ whole genome shotgun (WGS) entry which is preliminary data.</text>
</comment>
<protein>
    <submittedName>
        <fullName evidence="6">Aldehyde-activating protein</fullName>
    </submittedName>
</protein>
<dbReference type="InterPro" id="IPR006913">
    <property type="entry name" value="CENP-V/GFA"/>
</dbReference>
<dbReference type="PANTHER" id="PTHR33337">
    <property type="entry name" value="GFA DOMAIN-CONTAINING PROTEIN"/>
    <property type="match status" value="1"/>
</dbReference>
<dbReference type="GO" id="GO:0016846">
    <property type="term" value="F:carbon-sulfur lyase activity"/>
    <property type="evidence" value="ECO:0007669"/>
    <property type="project" value="InterPro"/>
</dbReference>
<dbReference type="STRING" id="549789.NIES30_22630"/>
<reference evidence="6 7" key="1">
    <citation type="submission" date="2016-11" db="EMBL/GenBank/DDBJ databases">
        <title>Draft Genome Sequences of Nine Cyanobacterial Strains from Diverse Habitats.</title>
        <authorList>
            <person name="Zhu T."/>
            <person name="Hou S."/>
            <person name="Lu X."/>
            <person name="Hess W.R."/>
        </authorList>
    </citation>
    <scope>NUCLEOTIDE SEQUENCE [LARGE SCALE GENOMIC DNA]</scope>
    <source>
        <strain evidence="6 7">NIES-30</strain>
    </source>
</reference>
<gene>
    <name evidence="6" type="ORF">NIES30_22630</name>
</gene>